<dbReference type="WBParaSite" id="RSKR_0000192100.1">
    <property type="protein sequence ID" value="RSKR_0000192100.1"/>
    <property type="gene ID" value="RSKR_0000192100"/>
</dbReference>
<proteinExistence type="predicted"/>
<dbReference type="Proteomes" id="UP000095286">
    <property type="component" value="Unplaced"/>
</dbReference>
<name>A0AC35TLS2_9BILA</name>
<evidence type="ECO:0000313" key="1">
    <source>
        <dbReference type="Proteomes" id="UP000095286"/>
    </source>
</evidence>
<organism evidence="1 2">
    <name type="scientific">Rhabditophanes sp. KR3021</name>
    <dbReference type="NCBI Taxonomy" id="114890"/>
    <lineage>
        <taxon>Eukaryota</taxon>
        <taxon>Metazoa</taxon>
        <taxon>Ecdysozoa</taxon>
        <taxon>Nematoda</taxon>
        <taxon>Chromadorea</taxon>
        <taxon>Rhabditida</taxon>
        <taxon>Tylenchina</taxon>
        <taxon>Panagrolaimomorpha</taxon>
        <taxon>Strongyloidoidea</taxon>
        <taxon>Alloionematidae</taxon>
        <taxon>Rhabditophanes</taxon>
    </lineage>
</organism>
<protein>
    <submittedName>
        <fullName evidence="2">Phosphoserine transaminase</fullName>
    </submittedName>
</protein>
<reference evidence="2" key="1">
    <citation type="submission" date="2016-11" db="UniProtKB">
        <authorList>
            <consortium name="WormBaseParasite"/>
        </authorList>
    </citation>
    <scope>IDENTIFICATION</scope>
    <source>
        <strain evidence="2">KR3021</strain>
    </source>
</reference>
<accession>A0AC35TLS2</accession>
<sequence>MSTQRSAINFGAGPAQLPLDVLNKAKDELLDYNGSGISIMAIPLNIAKSINGNKAIANYLVTGTWSQKAAQEAKKYIQVNLVTPATKQFLNVPDASTWNIAPDASYFYYCANETVHGIEIPDIQVPEGTTLVADVSSNIMTRNFDVSKHGIVYAGAQKNLGIPGVTVVIIRRDLIGKAHQSTPSILDYDLAVKNNSLYNTPNMFSLYILKLMIQHVEDKGGVTYFAKLNQEKANTIYAIINDSNGFYYSPIDKDSRSNVNIPFRIGGKDGNIELEEKFLKLAKEKNYIGLKGHRSVGGIRVSIYNAITLEEVKYLAYFLIKFQQENPLQR</sequence>
<evidence type="ECO:0000313" key="2">
    <source>
        <dbReference type="WBParaSite" id="RSKR_0000192100.1"/>
    </source>
</evidence>